<proteinExistence type="predicted"/>
<protein>
    <recommendedName>
        <fullName evidence="1">DUF4351 domain-containing protein</fullName>
    </recommendedName>
</protein>
<dbReference type="RefSeq" id="WP_052831797.1">
    <property type="nucleotide sequence ID" value="NZ_BJYZ01000028.1"/>
</dbReference>
<dbReference type="Proteomes" id="UP000321523">
    <property type="component" value="Unassembled WGS sequence"/>
</dbReference>
<dbReference type="PANTHER" id="PTHR35586:SF1">
    <property type="entry name" value="SLL1691 PROTEIN"/>
    <property type="match status" value="1"/>
</dbReference>
<dbReference type="AlphaFoldDB" id="A0A512DYD3"/>
<dbReference type="InterPro" id="IPR025587">
    <property type="entry name" value="DUF4351"/>
</dbReference>
<dbReference type="Pfam" id="PF14261">
    <property type="entry name" value="DUF4351"/>
    <property type="match status" value="1"/>
</dbReference>
<evidence type="ECO:0000313" key="3">
    <source>
        <dbReference type="Proteomes" id="UP000321523"/>
    </source>
</evidence>
<evidence type="ECO:0000259" key="1">
    <source>
        <dbReference type="Pfam" id="PF14261"/>
    </source>
</evidence>
<accession>A0A512DYD3</accession>
<evidence type="ECO:0000313" key="2">
    <source>
        <dbReference type="EMBL" id="GEO41456.1"/>
    </source>
</evidence>
<dbReference type="EMBL" id="BJYZ01000028">
    <property type="protein sequence ID" value="GEO41456.1"/>
    <property type="molecule type" value="Genomic_DNA"/>
</dbReference>
<name>A0A512DYD3_9PROT</name>
<dbReference type="OrthoDB" id="932587at2"/>
<gene>
    <name evidence="2" type="ORF">SAE02_56040</name>
</gene>
<dbReference type="PANTHER" id="PTHR35586">
    <property type="entry name" value="SLL1691 PROTEIN"/>
    <property type="match status" value="1"/>
</dbReference>
<keyword evidence="3" id="KW-1185">Reference proteome</keyword>
<sequence length="114" mass="12645">MGSRVGVSFLRLVILVQLRQQVPAVVEEVETMGNITFDMKDHPVLNDIFEKGVVEGKHKGEAGMLLRQLRKRFGAVPDATVERLQMAGSDDLDRWADAVLDAPSLDAVFETSKH</sequence>
<reference evidence="2 3" key="1">
    <citation type="submission" date="2019-07" db="EMBL/GenBank/DDBJ databases">
        <title>Whole genome shotgun sequence of Skermanella aerolata NBRC 106429.</title>
        <authorList>
            <person name="Hosoyama A."/>
            <person name="Uohara A."/>
            <person name="Ohji S."/>
            <person name="Ichikawa N."/>
        </authorList>
    </citation>
    <scope>NUCLEOTIDE SEQUENCE [LARGE SCALE GENOMIC DNA]</scope>
    <source>
        <strain evidence="2 3">NBRC 106429</strain>
    </source>
</reference>
<feature type="domain" description="DUF4351" evidence="1">
    <location>
        <begin position="55"/>
        <end position="105"/>
    </location>
</feature>
<organism evidence="2 3">
    <name type="scientific">Skermanella aerolata</name>
    <dbReference type="NCBI Taxonomy" id="393310"/>
    <lineage>
        <taxon>Bacteria</taxon>
        <taxon>Pseudomonadati</taxon>
        <taxon>Pseudomonadota</taxon>
        <taxon>Alphaproteobacteria</taxon>
        <taxon>Rhodospirillales</taxon>
        <taxon>Azospirillaceae</taxon>
        <taxon>Skermanella</taxon>
    </lineage>
</organism>
<comment type="caution">
    <text evidence="2">The sequence shown here is derived from an EMBL/GenBank/DDBJ whole genome shotgun (WGS) entry which is preliminary data.</text>
</comment>